<dbReference type="InterPro" id="IPR050639">
    <property type="entry name" value="SSR_resolvase"/>
</dbReference>
<reference evidence="2 3" key="1">
    <citation type="journal article" date="2024" name="Proc. Natl. Acad. Sci. U.S.A.">
        <title>The evolutionary genomics of adaptation to stress in wild rhizobium bacteria.</title>
        <authorList>
            <person name="Kehlet-Delgado H."/>
            <person name="Montoya A.P."/>
            <person name="Jensen K.T."/>
            <person name="Wendlandt C.E."/>
            <person name="Dexheimer C."/>
            <person name="Roberts M."/>
            <person name="Torres Martinez L."/>
            <person name="Friesen M.L."/>
            <person name="Griffitts J.S."/>
            <person name="Porter S.S."/>
        </authorList>
    </citation>
    <scope>NUCLEOTIDE SEQUENCE [LARGE SCALE GENOMIC DNA]</scope>
    <source>
        <strain evidence="2 3">M0729</strain>
    </source>
</reference>
<dbReference type="InterPro" id="IPR011109">
    <property type="entry name" value="DNA_bind_recombinase_dom"/>
</dbReference>
<dbReference type="EMBL" id="JAMYPJ010000006">
    <property type="protein sequence ID" value="MER8932539.1"/>
    <property type="molecule type" value="Genomic_DNA"/>
</dbReference>
<dbReference type="InterPro" id="IPR006119">
    <property type="entry name" value="Resolv_N"/>
</dbReference>
<comment type="caution">
    <text evidence="2">The sequence shown here is derived from an EMBL/GenBank/DDBJ whole genome shotgun (WGS) entry which is preliminary data.</text>
</comment>
<protein>
    <submittedName>
        <fullName evidence="2">Recombinase family protein</fullName>
    </submittedName>
</protein>
<dbReference type="Pfam" id="PF07508">
    <property type="entry name" value="Recombinase"/>
    <property type="match status" value="1"/>
</dbReference>
<dbReference type="SUPFAM" id="SSF53041">
    <property type="entry name" value="Resolvase-like"/>
    <property type="match status" value="1"/>
</dbReference>
<dbReference type="Gene3D" id="3.40.50.1390">
    <property type="entry name" value="Resolvase, N-terminal catalytic domain"/>
    <property type="match status" value="1"/>
</dbReference>
<organism evidence="2 3">
    <name type="scientific">Mesorhizobium opportunistum</name>
    <dbReference type="NCBI Taxonomy" id="593909"/>
    <lineage>
        <taxon>Bacteria</taxon>
        <taxon>Pseudomonadati</taxon>
        <taxon>Pseudomonadota</taxon>
        <taxon>Alphaproteobacteria</taxon>
        <taxon>Hyphomicrobiales</taxon>
        <taxon>Phyllobacteriaceae</taxon>
        <taxon>Mesorhizobium</taxon>
    </lineage>
</organism>
<dbReference type="Pfam" id="PF00239">
    <property type="entry name" value="Resolvase"/>
    <property type="match status" value="1"/>
</dbReference>
<evidence type="ECO:0000313" key="3">
    <source>
        <dbReference type="Proteomes" id="UP001464387"/>
    </source>
</evidence>
<dbReference type="InterPro" id="IPR038109">
    <property type="entry name" value="DNA_bind_recomb_sf"/>
</dbReference>
<dbReference type="InterPro" id="IPR036162">
    <property type="entry name" value="Resolvase-like_N_sf"/>
</dbReference>
<dbReference type="PROSITE" id="PS51736">
    <property type="entry name" value="RECOMBINASES_3"/>
    <property type="match status" value="1"/>
</dbReference>
<dbReference type="Proteomes" id="UP001464387">
    <property type="component" value="Unassembled WGS sequence"/>
</dbReference>
<dbReference type="PANTHER" id="PTHR30461:SF23">
    <property type="entry name" value="DNA RECOMBINASE-RELATED"/>
    <property type="match status" value="1"/>
</dbReference>
<dbReference type="PANTHER" id="PTHR30461">
    <property type="entry name" value="DNA-INVERTASE FROM LAMBDOID PROPHAGE"/>
    <property type="match status" value="1"/>
</dbReference>
<sequence length="559" mass="63174">MPTELRGTALNLPVVRTGLIPAAQYIRMSTEHQRYSLDNQSAGIAAYAKSRGYQIVETYKDAGRSGLTLRGRAALKQLLSDVMGGKAPYTVVLVLDISRWGRFQDVDQSAHYEFLCREAGVSVAYCAEAFENDGSATSAIVKQIKRVMAAEYSRELSRKVSRAHRQLARLGFRQGGDAPYGTRRQLIDEGGTRRMILEPGERKAIITDRVILTHGPKEETDLVRRIFRMFVDQKMRLAEIEKALASEGRTSTRGGDWSLGTIRNLLENEIYIGRYVFGRQLNNLGRPFKTLPETWTRTEMMEPIIPVKLFKAAARRLKEITRVRLSDHDLHERLTRLYLEHGRLTYSLVHDCPYLPLPQAVRKRYGSLYAAYLSVGYEMPTRWKLNADGKPYTDEDLLNELRRIHAEHGRLTTAIINKDLHSPTARYFIRRFGGLTNACQLAGFGEVNLTSRGAASLRNQHERHERAVRKAAIRFNEDGSRITDEQLLDHLRRLMDLHGHLSIGIIDADPTIPTSQFFRRRLGGLKAAYAQVGYHSDQGAIVTAALKRLTSSSSTPALN</sequence>
<dbReference type="Pfam" id="PF18780">
    <property type="entry name" value="HNH_repeat"/>
    <property type="match status" value="1"/>
</dbReference>
<evidence type="ECO:0000259" key="1">
    <source>
        <dbReference type="PROSITE" id="PS51736"/>
    </source>
</evidence>
<gene>
    <name evidence="2" type="ORF">NKI33_06120</name>
</gene>
<accession>A0ABV1YBJ7</accession>
<proteinExistence type="predicted"/>
<feature type="domain" description="Resolvase/invertase-type recombinase catalytic" evidence="1">
    <location>
        <begin position="21"/>
        <end position="174"/>
    </location>
</feature>
<dbReference type="InterPro" id="IPR041025">
    <property type="entry name" value="HNH_repeat"/>
</dbReference>
<dbReference type="Gene3D" id="3.90.1750.20">
    <property type="entry name" value="Putative Large Serine Recombinase, Chain B, Domain 2"/>
    <property type="match status" value="1"/>
</dbReference>
<dbReference type="CDD" id="cd00338">
    <property type="entry name" value="Ser_Recombinase"/>
    <property type="match status" value="1"/>
</dbReference>
<keyword evidence="3" id="KW-1185">Reference proteome</keyword>
<dbReference type="SMART" id="SM00857">
    <property type="entry name" value="Resolvase"/>
    <property type="match status" value="1"/>
</dbReference>
<evidence type="ECO:0000313" key="2">
    <source>
        <dbReference type="EMBL" id="MER8932539.1"/>
    </source>
</evidence>
<dbReference type="RefSeq" id="WP_287273347.1">
    <property type="nucleotide sequence ID" value="NZ_JAMYMY010000005.1"/>
</dbReference>
<name>A0ABV1YBJ7_9HYPH</name>